<dbReference type="InterPro" id="IPR016181">
    <property type="entry name" value="Acyl_CoA_acyltransferase"/>
</dbReference>
<reference evidence="2" key="1">
    <citation type="submission" date="2021-12" db="EMBL/GenBank/DDBJ databases">
        <authorList>
            <person name="Rodrigo-Torres L."/>
            <person name="Arahal R. D."/>
            <person name="Lucena T."/>
        </authorList>
    </citation>
    <scope>NUCLEOTIDE SEQUENCE</scope>
    <source>
        <strain evidence="2">CECT 8226</strain>
    </source>
</reference>
<dbReference type="Pfam" id="PF00583">
    <property type="entry name" value="Acetyltransf_1"/>
    <property type="match status" value="1"/>
</dbReference>
<dbReference type="SUPFAM" id="SSF55729">
    <property type="entry name" value="Acyl-CoA N-acyltransferases (Nat)"/>
    <property type="match status" value="1"/>
</dbReference>
<keyword evidence="2" id="KW-0808">Transferase</keyword>
<evidence type="ECO:0000259" key="1">
    <source>
        <dbReference type="PROSITE" id="PS51186"/>
    </source>
</evidence>
<gene>
    <name evidence="2" type="ORF">VHP8226_03217</name>
</gene>
<name>A0ABM8ZMK5_9VIBR</name>
<dbReference type="Gene3D" id="3.40.630.30">
    <property type="match status" value="1"/>
</dbReference>
<dbReference type="CDD" id="cd04301">
    <property type="entry name" value="NAT_SF"/>
    <property type="match status" value="1"/>
</dbReference>
<sequence length="162" mass="18604">MYLRKFLAHEAGVISCWFSTYNEFLLWGGRVFSWPIEHAEIIKRSKQQEIEFFTLTDGNEVLGFIELQHMSRTEIRLCRVAVSPSHRGNGLGKTLISLSLAEIKRRNQYQVVTLAVFTKNVTAHKCYCSIGFSAVDKEPKFKEFGGERWPLVQMELSLIKSG</sequence>
<dbReference type="PANTHER" id="PTHR43617">
    <property type="entry name" value="L-AMINO ACID N-ACETYLTRANSFERASE"/>
    <property type="match status" value="1"/>
</dbReference>
<organism evidence="2 3">
    <name type="scientific">Vibrio hippocampi</name>
    <dbReference type="NCBI Taxonomy" id="654686"/>
    <lineage>
        <taxon>Bacteria</taxon>
        <taxon>Pseudomonadati</taxon>
        <taxon>Pseudomonadota</taxon>
        <taxon>Gammaproteobacteria</taxon>
        <taxon>Vibrionales</taxon>
        <taxon>Vibrionaceae</taxon>
        <taxon>Vibrio</taxon>
    </lineage>
</organism>
<keyword evidence="3" id="KW-1185">Reference proteome</keyword>
<dbReference type="Proteomes" id="UP000838160">
    <property type="component" value="Unassembled WGS sequence"/>
</dbReference>
<proteinExistence type="predicted"/>
<dbReference type="RefSeq" id="WP_237486060.1">
    <property type="nucleotide sequence ID" value="NZ_CAKLCM010000003.1"/>
</dbReference>
<dbReference type="InterPro" id="IPR000182">
    <property type="entry name" value="GNAT_dom"/>
</dbReference>
<dbReference type="InterPro" id="IPR050276">
    <property type="entry name" value="MshD_Acetyltransferase"/>
</dbReference>
<keyword evidence="2" id="KW-0012">Acyltransferase</keyword>
<dbReference type="PROSITE" id="PS51186">
    <property type="entry name" value="GNAT"/>
    <property type="match status" value="1"/>
</dbReference>
<feature type="domain" description="N-acetyltransferase" evidence="1">
    <location>
        <begin position="1"/>
        <end position="159"/>
    </location>
</feature>
<protein>
    <submittedName>
        <fullName evidence="2">Acetyltransferase</fullName>
        <ecNumber evidence="2">2.3.1.-</ecNumber>
    </submittedName>
</protein>
<evidence type="ECO:0000313" key="2">
    <source>
        <dbReference type="EMBL" id="CAH0529433.1"/>
    </source>
</evidence>
<dbReference type="EC" id="2.3.1.-" evidence="2"/>
<comment type="caution">
    <text evidence="2">The sequence shown here is derived from an EMBL/GenBank/DDBJ whole genome shotgun (WGS) entry which is preliminary data.</text>
</comment>
<dbReference type="GO" id="GO:0016746">
    <property type="term" value="F:acyltransferase activity"/>
    <property type="evidence" value="ECO:0007669"/>
    <property type="project" value="UniProtKB-KW"/>
</dbReference>
<accession>A0ABM8ZMK5</accession>
<evidence type="ECO:0000313" key="3">
    <source>
        <dbReference type="Proteomes" id="UP000838160"/>
    </source>
</evidence>
<dbReference type="EMBL" id="CAKLCM010000003">
    <property type="protein sequence ID" value="CAH0529433.1"/>
    <property type="molecule type" value="Genomic_DNA"/>
</dbReference>